<protein>
    <submittedName>
        <fullName evidence="1">Uncharacterized protein</fullName>
    </submittedName>
</protein>
<evidence type="ECO:0000313" key="2">
    <source>
        <dbReference type="Proteomes" id="UP000323597"/>
    </source>
</evidence>
<keyword evidence="2" id="KW-1185">Reference proteome</keyword>
<organism evidence="1 2">
    <name type="scientific">Gossypium mustelinum</name>
    <name type="common">Cotton</name>
    <name type="synonym">Gossypium caicoense</name>
    <dbReference type="NCBI Taxonomy" id="34275"/>
    <lineage>
        <taxon>Eukaryota</taxon>
        <taxon>Viridiplantae</taxon>
        <taxon>Streptophyta</taxon>
        <taxon>Embryophyta</taxon>
        <taxon>Tracheophyta</taxon>
        <taxon>Spermatophyta</taxon>
        <taxon>Magnoliopsida</taxon>
        <taxon>eudicotyledons</taxon>
        <taxon>Gunneridae</taxon>
        <taxon>Pentapetalae</taxon>
        <taxon>rosids</taxon>
        <taxon>malvids</taxon>
        <taxon>Malvales</taxon>
        <taxon>Malvaceae</taxon>
        <taxon>Malvoideae</taxon>
        <taxon>Gossypium</taxon>
    </lineage>
</organism>
<dbReference type="EMBL" id="CM017637">
    <property type="protein sequence ID" value="TYJ45619.1"/>
    <property type="molecule type" value="Genomic_DNA"/>
</dbReference>
<accession>A0A5D3A609</accession>
<gene>
    <name evidence="1" type="ORF">E1A91_A02G069200v1</name>
</gene>
<dbReference type="AlphaFoldDB" id="A0A5D3A609"/>
<evidence type="ECO:0000313" key="1">
    <source>
        <dbReference type="EMBL" id="TYJ45619.1"/>
    </source>
</evidence>
<sequence>MLLQWRELGTTNVACTPYKNHWHVLTAPNVDFAPLDLSCHCMHYCGLVKHLLLKSKLKNLLLETYVVEKSEEWVISDASVAYGGVAPLSLCAIKTRLRKQFISQPKWNA</sequence>
<name>A0A5D3A609_GOSMU</name>
<proteinExistence type="predicted"/>
<reference evidence="1 2" key="1">
    <citation type="submission" date="2019-07" db="EMBL/GenBank/DDBJ databases">
        <title>WGS assembly of Gossypium mustelinum.</title>
        <authorList>
            <person name="Chen Z.J."/>
            <person name="Sreedasyam A."/>
            <person name="Ando A."/>
            <person name="Song Q."/>
            <person name="De L."/>
            <person name="Hulse-Kemp A."/>
            <person name="Ding M."/>
            <person name="Ye W."/>
            <person name="Kirkbride R."/>
            <person name="Jenkins J."/>
            <person name="Plott C."/>
            <person name="Lovell J."/>
            <person name="Lin Y.-M."/>
            <person name="Vaughn R."/>
            <person name="Liu B."/>
            <person name="Li W."/>
            <person name="Simpson S."/>
            <person name="Scheffler B."/>
            <person name="Saski C."/>
            <person name="Grover C."/>
            <person name="Hu G."/>
            <person name="Conover J."/>
            <person name="Carlson J."/>
            <person name="Shu S."/>
            <person name="Boston L."/>
            <person name="Williams M."/>
            <person name="Peterson D."/>
            <person name="Mcgee K."/>
            <person name="Jones D."/>
            <person name="Wendel J."/>
            <person name="Stelly D."/>
            <person name="Grimwood J."/>
            <person name="Schmutz J."/>
        </authorList>
    </citation>
    <scope>NUCLEOTIDE SEQUENCE [LARGE SCALE GENOMIC DNA]</scope>
    <source>
        <strain evidence="1">1408120.09</strain>
    </source>
</reference>
<dbReference type="Proteomes" id="UP000323597">
    <property type="component" value="Chromosome A02"/>
</dbReference>